<evidence type="ECO:0000313" key="2">
    <source>
        <dbReference type="EMBL" id="MCW7552582.1"/>
    </source>
</evidence>
<protein>
    <submittedName>
        <fullName evidence="2">Uncharacterized protein</fullName>
    </submittedName>
</protein>
<dbReference type="Proteomes" id="UP001209854">
    <property type="component" value="Unassembled WGS sequence"/>
</dbReference>
<dbReference type="RefSeq" id="WP_262567535.1">
    <property type="nucleotide sequence ID" value="NZ_JAPFCC010000001.1"/>
</dbReference>
<keyword evidence="1" id="KW-1133">Transmembrane helix</keyword>
<dbReference type="EMBL" id="JAPFCC010000001">
    <property type="protein sequence ID" value="MCW7552582.1"/>
    <property type="molecule type" value="Genomic_DNA"/>
</dbReference>
<accession>A0ABT3MTA2</accession>
<comment type="caution">
    <text evidence="2">The sequence shown here is derived from an EMBL/GenBank/DDBJ whole genome shotgun (WGS) entry which is preliminary data.</text>
</comment>
<proteinExistence type="predicted"/>
<keyword evidence="1" id="KW-0812">Transmembrane</keyword>
<organism evidence="2 3">
    <name type="scientific">Endozoicomonas gorgoniicola</name>
    <dbReference type="NCBI Taxonomy" id="1234144"/>
    <lineage>
        <taxon>Bacteria</taxon>
        <taxon>Pseudomonadati</taxon>
        <taxon>Pseudomonadota</taxon>
        <taxon>Gammaproteobacteria</taxon>
        <taxon>Oceanospirillales</taxon>
        <taxon>Endozoicomonadaceae</taxon>
        <taxon>Endozoicomonas</taxon>
    </lineage>
</organism>
<sequence length="52" mass="5707">MMLLMESLIFGAVCMVVIQVLTAFTEHPHHLFIAGVATVLLFDLVKVLLSHG</sequence>
<reference evidence="2 3" key="1">
    <citation type="submission" date="2022-10" db="EMBL/GenBank/DDBJ databases">
        <title>High-quality genome sequences of two octocoral-associated bacteria, Endozoicomonas euniceicola EF212 and Endozoicomonas gorgoniicola PS125.</title>
        <authorList>
            <person name="Chiou Y.-J."/>
            <person name="Chen Y.-H."/>
        </authorList>
    </citation>
    <scope>NUCLEOTIDE SEQUENCE [LARGE SCALE GENOMIC DNA]</scope>
    <source>
        <strain evidence="2 3">PS125</strain>
    </source>
</reference>
<name>A0ABT3MTA2_9GAMM</name>
<keyword evidence="3" id="KW-1185">Reference proteome</keyword>
<evidence type="ECO:0000313" key="3">
    <source>
        <dbReference type="Proteomes" id="UP001209854"/>
    </source>
</evidence>
<evidence type="ECO:0000256" key="1">
    <source>
        <dbReference type="SAM" id="Phobius"/>
    </source>
</evidence>
<gene>
    <name evidence="2" type="ORF">NX722_07950</name>
</gene>
<keyword evidence="1" id="KW-0472">Membrane</keyword>
<feature type="transmembrane region" description="Helical" evidence="1">
    <location>
        <begin position="32"/>
        <end position="49"/>
    </location>
</feature>